<keyword evidence="3" id="KW-1185">Reference proteome</keyword>
<dbReference type="EMBL" id="RSCK01000009">
    <property type="protein sequence ID" value="RUT13096.1"/>
    <property type="molecule type" value="Genomic_DNA"/>
</dbReference>
<dbReference type="InterPro" id="IPR049213">
    <property type="entry name" value="DUF6816"/>
</dbReference>
<protein>
    <recommendedName>
        <fullName evidence="1">DUF6816 domain-containing protein</fullName>
    </recommendedName>
</protein>
<comment type="caution">
    <text evidence="2">The sequence shown here is derived from an EMBL/GenBank/DDBJ whole genome shotgun (WGS) entry which is preliminary data.</text>
</comment>
<dbReference type="Pfam" id="PF20670">
    <property type="entry name" value="DUF6816"/>
    <property type="match status" value="1"/>
</dbReference>
<name>A0AB37UNU8_9CYAN</name>
<dbReference type="AlphaFoldDB" id="A0AB37UNU8"/>
<evidence type="ECO:0000259" key="1">
    <source>
        <dbReference type="Pfam" id="PF20670"/>
    </source>
</evidence>
<dbReference type="Proteomes" id="UP000282574">
    <property type="component" value="Unassembled WGS sequence"/>
</dbReference>
<reference evidence="2 3" key="1">
    <citation type="journal article" date="2019" name="Genome Biol. Evol.">
        <title>Day and night: Metabolic profiles and evolutionary relationships of six axenic non-marine cyanobacteria.</title>
        <authorList>
            <person name="Will S.E."/>
            <person name="Henke P."/>
            <person name="Boedeker C."/>
            <person name="Huang S."/>
            <person name="Brinkmann H."/>
            <person name="Rohde M."/>
            <person name="Jarek M."/>
            <person name="Friedl T."/>
            <person name="Seufert S."/>
            <person name="Schumacher M."/>
            <person name="Overmann J."/>
            <person name="Neumann-Schaal M."/>
            <person name="Petersen J."/>
        </authorList>
    </citation>
    <scope>NUCLEOTIDE SEQUENCE [LARGE SCALE GENOMIC DNA]</scope>
    <source>
        <strain evidence="2 3">SAG 39.79</strain>
    </source>
</reference>
<accession>A0AB37UNU8</accession>
<evidence type="ECO:0000313" key="2">
    <source>
        <dbReference type="EMBL" id="RUT13096.1"/>
    </source>
</evidence>
<gene>
    <name evidence="2" type="ORF">DSM107010_16520</name>
</gene>
<proteinExistence type="predicted"/>
<evidence type="ECO:0000313" key="3">
    <source>
        <dbReference type="Proteomes" id="UP000282574"/>
    </source>
</evidence>
<organism evidence="2 3">
    <name type="scientific">Chroococcidiopsis cubana SAG 39.79</name>
    <dbReference type="NCBI Taxonomy" id="388085"/>
    <lineage>
        <taxon>Bacteria</taxon>
        <taxon>Bacillati</taxon>
        <taxon>Cyanobacteriota</taxon>
        <taxon>Cyanophyceae</taxon>
        <taxon>Chroococcidiopsidales</taxon>
        <taxon>Chroococcidiopsidaceae</taxon>
        <taxon>Chroococcidiopsis</taxon>
    </lineage>
</organism>
<feature type="domain" description="DUF6816" evidence="1">
    <location>
        <begin position="50"/>
        <end position="262"/>
    </location>
</feature>
<sequence>MLKNFLVKKILLLSLTLVLFLFWIGEANAGQLSDRIATFPKWDNKPTVQVASGDLVYPEWMAGTWMVKSTLVDLIAPLAPEITTPGFEGNRRYLNQSVQFQVKFIKQNLLGQPSKLIPQPVKVKSAVVADRAFNGLSLARAYLGDRTVKAVKVDPDSPNRQITLLQGDRQLISIVTGRTTEVTAENGYVTTEIFGQQFRGNRVRPYFNQVESTTAYHYVPNSTVKIVADQFTAVYLSAQDPDYFKAGDRPVALYRYRLEFSPQTDL</sequence>